<organism evidence="7 8">
    <name type="scientific">Prosthecobacter fusiformis</name>
    <dbReference type="NCBI Taxonomy" id="48464"/>
    <lineage>
        <taxon>Bacteria</taxon>
        <taxon>Pseudomonadati</taxon>
        <taxon>Verrucomicrobiota</taxon>
        <taxon>Verrucomicrobiia</taxon>
        <taxon>Verrucomicrobiales</taxon>
        <taxon>Verrucomicrobiaceae</taxon>
        <taxon>Prosthecobacter</taxon>
    </lineage>
</organism>
<name>A0A4R7S1B7_9BACT</name>
<keyword evidence="8" id="KW-1185">Reference proteome</keyword>
<dbReference type="SUPFAM" id="SSF52151">
    <property type="entry name" value="FabD/lysophospholipase-like"/>
    <property type="match status" value="1"/>
</dbReference>
<feature type="domain" description="PNPLA" evidence="6">
    <location>
        <begin position="38"/>
        <end position="201"/>
    </location>
</feature>
<evidence type="ECO:0000256" key="5">
    <source>
        <dbReference type="SAM" id="MobiDB-lite"/>
    </source>
</evidence>
<feature type="active site" description="Nucleophile" evidence="4">
    <location>
        <position position="71"/>
    </location>
</feature>
<accession>A0A4R7S1B7</accession>
<dbReference type="InterPro" id="IPR050301">
    <property type="entry name" value="NTE"/>
</dbReference>
<evidence type="ECO:0000256" key="2">
    <source>
        <dbReference type="ARBA" id="ARBA00022963"/>
    </source>
</evidence>
<dbReference type="OrthoDB" id="9770965at2"/>
<keyword evidence="3 4" id="KW-0443">Lipid metabolism</keyword>
<evidence type="ECO:0000256" key="1">
    <source>
        <dbReference type="ARBA" id="ARBA00022801"/>
    </source>
</evidence>
<dbReference type="AlphaFoldDB" id="A0A4R7S1B7"/>
<dbReference type="GO" id="GO:0016042">
    <property type="term" value="P:lipid catabolic process"/>
    <property type="evidence" value="ECO:0007669"/>
    <property type="project" value="UniProtKB-UniRule"/>
</dbReference>
<evidence type="ECO:0000256" key="4">
    <source>
        <dbReference type="PROSITE-ProRule" id="PRU01161"/>
    </source>
</evidence>
<protein>
    <submittedName>
        <fullName evidence="7">NTE family protein</fullName>
    </submittedName>
</protein>
<evidence type="ECO:0000259" key="6">
    <source>
        <dbReference type="PROSITE" id="PS51635"/>
    </source>
</evidence>
<dbReference type="InterPro" id="IPR016035">
    <property type="entry name" value="Acyl_Trfase/lysoPLipase"/>
</dbReference>
<keyword evidence="1 4" id="KW-0378">Hydrolase</keyword>
<feature type="short sequence motif" description="GXGXXG" evidence="4">
    <location>
        <begin position="42"/>
        <end position="47"/>
    </location>
</feature>
<reference evidence="7 8" key="1">
    <citation type="submission" date="2019-03" db="EMBL/GenBank/DDBJ databases">
        <title>Genomic Encyclopedia of Archaeal and Bacterial Type Strains, Phase II (KMG-II): from individual species to whole genera.</title>
        <authorList>
            <person name="Goeker M."/>
        </authorList>
    </citation>
    <scope>NUCLEOTIDE SEQUENCE [LARGE SCALE GENOMIC DNA]</scope>
    <source>
        <strain evidence="7 8">ATCC 25309</strain>
    </source>
</reference>
<evidence type="ECO:0000313" key="8">
    <source>
        <dbReference type="Proteomes" id="UP000295662"/>
    </source>
</evidence>
<proteinExistence type="predicted"/>
<feature type="short sequence motif" description="GXSXG" evidence="4">
    <location>
        <begin position="69"/>
        <end position="73"/>
    </location>
</feature>
<keyword evidence="2 4" id="KW-0442">Lipid degradation</keyword>
<feature type="active site" description="Proton acceptor" evidence="4">
    <location>
        <position position="188"/>
    </location>
</feature>
<dbReference type="Pfam" id="PF01734">
    <property type="entry name" value="Patatin"/>
    <property type="match status" value="1"/>
</dbReference>
<dbReference type="RefSeq" id="WP_133795857.1">
    <property type="nucleotide sequence ID" value="NZ_SOCA01000004.1"/>
</dbReference>
<dbReference type="InterPro" id="IPR002641">
    <property type="entry name" value="PNPLA_dom"/>
</dbReference>
<dbReference type="EMBL" id="SOCA01000004">
    <property type="protein sequence ID" value="TDU70767.1"/>
    <property type="molecule type" value="Genomic_DNA"/>
</dbReference>
<dbReference type="Proteomes" id="UP000295662">
    <property type="component" value="Unassembled WGS sequence"/>
</dbReference>
<evidence type="ECO:0000256" key="3">
    <source>
        <dbReference type="ARBA" id="ARBA00023098"/>
    </source>
</evidence>
<dbReference type="PROSITE" id="PS51635">
    <property type="entry name" value="PNPLA"/>
    <property type="match status" value="1"/>
</dbReference>
<gene>
    <name evidence="7" type="ORF">EI77_02815</name>
</gene>
<dbReference type="PANTHER" id="PTHR14226:SF29">
    <property type="entry name" value="NEUROPATHY TARGET ESTERASE SWS"/>
    <property type="match status" value="1"/>
</dbReference>
<evidence type="ECO:0000313" key="7">
    <source>
        <dbReference type="EMBL" id="TDU70767.1"/>
    </source>
</evidence>
<feature type="short sequence motif" description="DGA/G" evidence="4">
    <location>
        <begin position="188"/>
        <end position="190"/>
    </location>
</feature>
<sequence>MNPTLNPSSPGWMRNAEDPGMNNGGAATPAPGQPRIGLALSGGGARGLAHVGVLQVLEEHHIPIAAVAGTSMGAYVGALHAAGFNTQDLESLAREIKDRRTLLRLMDPIFPPTSGLIRGMKIRRHLERSLGARTFEELDIPLLVVATDLDTMAPHVFDSGPLGAAVHASAAIPGVCAPVHLNGRRFTDGGAAEPLPVGLLRERFKLDAVIAVNVLPTTQDVLHCKDTAFVPPKVPKNVLVRVINYLLRPVNLLAHGNVLDTFRRALMCAQLGLAEKECRSADLVIHPFFCESTWFDFENFDRYIRAGRRAAEEALPRIYALLCQTTPNQEHNHENNVRQPCVGLCAA</sequence>
<dbReference type="CDD" id="cd07205">
    <property type="entry name" value="Pat_PNPLA6_PNPLA7_NTE1_like"/>
    <property type="match status" value="1"/>
</dbReference>
<dbReference type="Gene3D" id="3.40.1090.10">
    <property type="entry name" value="Cytosolic phospholipase A2 catalytic domain"/>
    <property type="match status" value="2"/>
</dbReference>
<comment type="caution">
    <text evidence="7">The sequence shown here is derived from an EMBL/GenBank/DDBJ whole genome shotgun (WGS) entry which is preliminary data.</text>
</comment>
<dbReference type="PANTHER" id="PTHR14226">
    <property type="entry name" value="NEUROPATHY TARGET ESTERASE/SWISS CHEESE D.MELANOGASTER"/>
    <property type="match status" value="1"/>
</dbReference>
<dbReference type="GO" id="GO:0016787">
    <property type="term" value="F:hydrolase activity"/>
    <property type="evidence" value="ECO:0007669"/>
    <property type="project" value="UniProtKB-UniRule"/>
</dbReference>
<feature type="region of interest" description="Disordered" evidence="5">
    <location>
        <begin position="1"/>
        <end position="35"/>
    </location>
</feature>